<reference evidence="1" key="1">
    <citation type="submission" date="2024-07" db="EMBL/GenBank/DDBJ databases">
        <title>Metagenome and Metagenome-Assembled Genomes of Archaea from a hot spring from the geothermal field of Los Azufres, Mexico.</title>
        <authorList>
            <person name="Marin-Paredes R."/>
            <person name="Martinez-Romero E."/>
            <person name="Servin-Garciduenas L.E."/>
        </authorList>
    </citation>
    <scope>NUCLEOTIDE SEQUENCE</scope>
    <source>
        <strain evidence="1">AZ1-454</strain>
    </source>
</reference>
<evidence type="ECO:0000313" key="1">
    <source>
        <dbReference type="EMBL" id="MEW9490780.1"/>
    </source>
</evidence>
<proteinExistence type="predicted"/>
<comment type="caution">
    <text evidence="1">The sequence shown here is derived from an EMBL/GenBank/DDBJ whole genome shotgun (WGS) entry which is preliminary data.</text>
</comment>
<dbReference type="Proteomes" id="UP000053480">
    <property type="component" value="Unassembled WGS sequence"/>
</dbReference>
<dbReference type="EMBL" id="JZWS03000001">
    <property type="protein sequence ID" value="MEW9490780.1"/>
    <property type="molecule type" value="Genomic_DNA"/>
</dbReference>
<evidence type="ECO:0000313" key="2">
    <source>
        <dbReference type="Proteomes" id="UP000053480"/>
    </source>
</evidence>
<organism evidence="1 2">
    <name type="scientific">Candidatus Aramenus sulfurataquae</name>
    <dbReference type="NCBI Taxonomy" id="1326980"/>
    <lineage>
        <taxon>Archaea</taxon>
        <taxon>Thermoproteota</taxon>
        <taxon>Thermoprotei</taxon>
        <taxon>Sulfolobales</taxon>
        <taxon>Sulfolobaceae</taxon>
        <taxon>Candidatus Aramenus</taxon>
    </lineage>
</organism>
<name>A0ACC6TLR1_9CREN</name>
<sequence>MRAVLFVSDEYKEEALTLAENAGYDVVEVFKLPKDPNSLFYIPQDKVEKLAESEDVETIIVFTLLKPRHFINLGKKLPNKKVIDKLLLLLEIFALHAGSKEAKLQIELAKLRYELPIVKDLYRKTKITEQQGPLGAGVYGVEAELRLYRRKIARITRELEHLKKVRETQLQDVKRIGLPTVTIVGYTNAGKTSIFNALTGLRQKVDNSMFTTTSPKRYSINVDGKKVLLVDTVGFIRGIPPQIIEAFFVTLSEIKYANGILLVVDVSLSDTLLVDMIRSSFAILREIGVSGKPIVVVANKVDKVTSSKEVEEKLELISKLSEELYNPIVNVIVTSATKFYNIDKLREEILRLVS</sequence>
<gene>
    <name evidence="1" type="primary">hflX</name>
    <name evidence="1" type="ORF">TQ35_0001005</name>
</gene>
<accession>A0ACC6TLR1</accession>
<protein>
    <submittedName>
        <fullName evidence="1">GTPase HflX</fullName>
    </submittedName>
</protein>